<dbReference type="InterPro" id="IPR018704">
    <property type="entry name" value="SecYEG/CpoB_TPR"/>
</dbReference>
<protein>
    <recommendedName>
        <fullName evidence="2">Ancillary SecYEG translocon subunit/Cell division coordinator CpoB TPR domain-containing protein</fullName>
    </recommendedName>
</protein>
<dbReference type="AlphaFoldDB" id="A0A117UXZ7"/>
<name>A0A117UXZ7_9SPHN</name>
<keyword evidence="4" id="KW-1185">Reference proteome</keyword>
<feature type="domain" description="Ancillary SecYEG translocon subunit/Cell division coordinator CpoB TPR" evidence="2">
    <location>
        <begin position="46"/>
        <end position="156"/>
    </location>
</feature>
<proteinExistence type="predicted"/>
<feature type="transmembrane region" description="Helical" evidence="1">
    <location>
        <begin position="49"/>
        <end position="66"/>
    </location>
</feature>
<reference evidence="3 4" key="1">
    <citation type="submission" date="2015-10" db="EMBL/GenBank/DDBJ databases">
        <title>Draft genome sequence of Novosphingobium fuchskuhlense DSM 25065 isolated from a surface water sample of the southwest basin of Lake Grosse Fuchskuhle.</title>
        <authorList>
            <person name="Ruckert C."/>
            <person name="Winkler A."/>
            <person name="Glaeser J."/>
            <person name="Grossart H.-P."/>
            <person name="Kalinowski J."/>
            <person name="Glaeser S."/>
        </authorList>
    </citation>
    <scope>NUCLEOTIDE SEQUENCE [LARGE SCALE GENOMIC DNA]</scope>
    <source>
        <strain evidence="3 4">FNE08-7</strain>
    </source>
</reference>
<dbReference type="Pfam" id="PF09976">
    <property type="entry name" value="TPR_21"/>
    <property type="match status" value="1"/>
</dbReference>
<dbReference type="Proteomes" id="UP000058012">
    <property type="component" value="Unassembled WGS sequence"/>
</dbReference>
<organism evidence="3 4">
    <name type="scientific">Novosphingobium fuchskuhlense</name>
    <dbReference type="NCBI Taxonomy" id="1117702"/>
    <lineage>
        <taxon>Bacteria</taxon>
        <taxon>Pseudomonadati</taxon>
        <taxon>Pseudomonadota</taxon>
        <taxon>Alphaproteobacteria</taxon>
        <taxon>Sphingomonadales</taxon>
        <taxon>Sphingomonadaceae</taxon>
        <taxon>Novosphingobium</taxon>
    </lineage>
</organism>
<evidence type="ECO:0000313" key="4">
    <source>
        <dbReference type="Proteomes" id="UP000058012"/>
    </source>
</evidence>
<dbReference type="EMBL" id="LLZS01000003">
    <property type="protein sequence ID" value="KUR72928.1"/>
    <property type="molecule type" value="Genomic_DNA"/>
</dbReference>
<accession>A0A117UXZ7</accession>
<evidence type="ECO:0000313" key="3">
    <source>
        <dbReference type="EMBL" id="KUR72928.1"/>
    </source>
</evidence>
<dbReference type="STRING" id="1117702.AQZ52_06920"/>
<dbReference type="OrthoDB" id="7173339at2"/>
<comment type="caution">
    <text evidence="3">The sequence shown here is derived from an EMBL/GenBank/DDBJ whole genome shotgun (WGS) entry which is preliminary data.</text>
</comment>
<gene>
    <name evidence="3" type="ORF">AQZ52_06920</name>
</gene>
<keyword evidence="1" id="KW-1133">Transmembrane helix</keyword>
<keyword evidence="1" id="KW-0812">Transmembrane</keyword>
<keyword evidence="1" id="KW-0472">Membrane</keyword>
<evidence type="ECO:0000256" key="1">
    <source>
        <dbReference type="SAM" id="Phobius"/>
    </source>
</evidence>
<evidence type="ECO:0000259" key="2">
    <source>
        <dbReference type="Pfam" id="PF09976"/>
    </source>
</evidence>
<sequence>MALTPKSPSGTPPANSKDAAVQETFLREVDDALREDQLRSLLLTRGRPILALVIGGLVGLGGWLWYTEHQGSVRDKQSETFVTALDALQAGRNQTAKQAMDPLAKDGTPGYRAAVQLTQAGIAQQAGKDADAAKMFAAVAADSALPGPYRDLATVREVSANFDKLPPQTVIDRLKPLAVSGKPWFGSAGELVALAHLKQNKIEAAGALLATIAKDKAVPDTLRRRTRQLAGQLGVDAVDDPAAAVRGAEGQ</sequence>